<evidence type="ECO:0000313" key="3">
    <source>
        <dbReference type="EMBL" id="CAH1777295.1"/>
    </source>
</evidence>
<feature type="compositionally biased region" description="Low complexity" evidence="2">
    <location>
        <begin position="1523"/>
        <end position="1535"/>
    </location>
</feature>
<dbReference type="Gene3D" id="1.20.58.2220">
    <property type="entry name" value="Formin, FH2 domain"/>
    <property type="match status" value="1"/>
</dbReference>
<feature type="compositionally biased region" description="Basic and acidic residues" evidence="2">
    <location>
        <begin position="1387"/>
        <end position="1403"/>
    </location>
</feature>
<dbReference type="SUPFAM" id="SSF101447">
    <property type="entry name" value="Formin homology 2 domain (FH2 domain)"/>
    <property type="match status" value="1"/>
</dbReference>
<feature type="compositionally biased region" description="Basic and acidic residues" evidence="2">
    <location>
        <begin position="711"/>
        <end position="730"/>
    </location>
</feature>
<dbReference type="InterPro" id="IPR016024">
    <property type="entry name" value="ARM-type_fold"/>
</dbReference>
<feature type="compositionally biased region" description="Polar residues" evidence="2">
    <location>
        <begin position="939"/>
        <end position="950"/>
    </location>
</feature>
<feature type="compositionally biased region" description="Polar residues" evidence="2">
    <location>
        <begin position="1894"/>
        <end position="1917"/>
    </location>
</feature>
<reference evidence="3" key="1">
    <citation type="submission" date="2022-03" db="EMBL/GenBank/DDBJ databases">
        <authorList>
            <person name="Martin C."/>
        </authorList>
    </citation>
    <scope>NUCLEOTIDE SEQUENCE</scope>
</reference>
<feature type="region of interest" description="Disordered" evidence="2">
    <location>
        <begin position="2047"/>
        <end position="2075"/>
    </location>
</feature>
<feature type="region of interest" description="Disordered" evidence="2">
    <location>
        <begin position="253"/>
        <end position="341"/>
    </location>
</feature>
<feature type="compositionally biased region" description="Basic and acidic residues" evidence="2">
    <location>
        <begin position="1536"/>
        <end position="1556"/>
    </location>
</feature>
<accession>A0A8J1TI14</accession>
<feature type="region of interest" description="Disordered" evidence="2">
    <location>
        <begin position="1048"/>
        <end position="1075"/>
    </location>
</feature>
<feature type="compositionally biased region" description="Basic and acidic residues" evidence="2">
    <location>
        <begin position="2047"/>
        <end position="2058"/>
    </location>
</feature>
<name>A0A8J1TI14_OWEFU</name>
<comment type="caution">
    <text evidence="3">The sequence shown here is derived from an EMBL/GenBank/DDBJ whole genome shotgun (WGS) entry which is preliminary data.</text>
</comment>
<feature type="compositionally biased region" description="Basic and acidic residues" evidence="2">
    <location>
        <begin position="1459"/>
        <end position="1476"/>
    </location>
</feature>
<sequence>MTSETGLDYIIENKEFIKKLATALDTDAVPVKKQVFELLSALCVYSPDGYTRALDALQHYKETKKTRYRFSLISDELNQAKVTAYKSTLVALINCIIISTDNIEERIRIRNEFIGLKLLEIIQRLRDDSTEDEGKADLLVQLDVFEEEKANDDEQLPGPIGVDLSSHIDVFNAIYKQVCEGQHEAQFLAILQHLLQTDFTDPISTVIWDTIEKLVYGATLMEKKEDAETVKILGEKKLEKAIKEFKGACTCNCHKSESKSNEGSSTVTSQPPPPAPPPPTLSGAPVPPPPPPTPGGAPPPPPPFGAPPPPPPFGGAPPPPSMTNTKPQVKLPQQKIPCPKSKMRKLQWNKIPVNKVLGKNNVWTKAGERFNGYTVDYDSMENLFSLKQQNSESKAVDKTDGNTEKRKKDSTINLLDGKKNLNVNIFLRQFRLSNEEIIQLLVNSQSEQFGAEKLRGLLKVLPEPDEVEMLRSFDGDKNKLGSAEKFFLQLLNIPNYKLRIEAMLIKEEFKMNMDWIKPSMDAIILTAKDIKDSTMLQEILYLVLIAGNFLNAGGYSGDAAGFKLASLLRLTETRANKPRMTLMHYVVMQAEKKNPKLLDFSQPLKYLKDASLVSFDNLTTEISGLDTKVTSIADQLNQTSPEFQAQMQDFLKYAKSEMHELQEDLKEMEELRVELADFFCEDTSTFKLEECLKTLQTFCLKFKKAIEENKQRRVAEEKAEQRKKLQEEKEKKRHSGDVGTQEKKRPTSGNSLEEDGSIVDKLLGDIRSGFTNKKLGDTNFSVEKVKAVNLDSPAPSGDSTPEGDFNRFGPLRNSGRRGNKLAHRLRAIEEQNGTDDSPRSGSNRSSLVETDSDGMGSGEHPVEKPKRYRKKNPSDNDLLDFLLQNEDEDEHEQFSLEKQWSMRRKRQSRKGGSNALSEFIDRERATSPSPLTLGENKPVKSTSPPSTLERGSTERRSWRNRFEKGELDQVSSGGDLHESRAHRESKAQSVDRERGNKSSNSDNDNKPSERWRSRRRYSDMDQLEKDSKIMISKTNAMEDIRKVKERFEGVKDKEEKTDEVDNSRPVSRQSSTLSDEVFKSPVVHEKSIDSSVNNMNAKLNNENDRRTKALAKCTSSITSNNLTSVLDNIDSRKDTEIKDIDSKVSSEERRLKLQKQYSVSKDSVAALIQNVEVKQNDKQMEIPSKTTDSNANATKPNWSSDIDRTINSIQRTGKEIERMVTVEPEKTEAELKAEQEQKEKEAAERKARLKGSLTFDGADDEEGGFFLRTGSLRRKYVDIDESPSTKTQKALFDHSSGSWRRDLDNKAAGDALEVNDEHEHTKSHTRPLSARMSYYDNVPTPIEEEENGSKSSESTPKLTRSVIGDTSMDTSIKEPSRLQRSYSMRLRGSDKSSDTNLARDPRRWGRYYGDVNLDNKEEPSLKRNQSAVEIKSYRKFEDSPDLTNGSTDDAPSSNHKNGKKEYNSETDKPSRKDNRRWSSVIDSNDIKSVAQKYDDKNFSAETSDFLAKMRARKAKQKEILQQESTSSESTKYSSDSVKRRNHPNDSTRPMSDESLPRSDSTNENDRDEGFETQSETVSQRTSMSSTLSADLTGTPTLKRKGIRSPEPTVIETDEDTRTKLAISLEKLHKPTISEWKTENDDDYDSVADESERADAPTTNDFPGLKLNDAWAVAMRASESDTSANAEDSSTTWTEINTSSKVHELPETIQKQIKSPASEKKIKKQIVNPTRHGTSTSTHNSKAVSQKEKHQPQQALVHPSFRRGGSLRKPALDTGIKKKATSKTADAVTARLAGTKHHSGSNSSLASNISTSSTSTNLSRRDVTRRSLPARSTPAPRGHAKVSKEPTFSPSPSKTSVKSPETTPFQRAGSIRKSTTTRPNVRASLLAPTASSASKEATQSKTSTVKSNNPQNKGSNRVSPAPGKSQRGPPKVTHHTTPGVHAPPHRVQSPTPTSQKMTDIAANGPRLGVVAPMRKTTNPNNKSLHTSKDEDLLLKKPKRPNSISVAQNQSPKSKPSQQVDENHDMKGTNVKRSPSFLKKFGIGIGKVDKSGVRKSELNKGDVSAVSPDRQRKPILV</sequence>
<dbReference type="Proteomes" id="UP000749559">
    <property type="component" value="Unassembled WGS sequence"/>
</dbReference>
<feature type="compositionally biased region" description="Acidic residues" evidence="2">
    <location>
        <begin position="1639"/>
        <end position="1648"/>
    </location>
</feature>
<evidence type="ECO:0000256" key="1">
    <source>
        <dbReference type="SAM" id="Coils"/>
    </source>
</evidence>
<dbReference type="PANTHER" id="PTHR46345:SF8">
    <property type="entry name" value="FORMIN 3, ISOFORM B"/>
    <property type="match status" value="1"/>
</dbReference>
<dbReference type="Pfam" id="PF02181">
    <property type="entry name" value="FH2"/>
    <property type="match status" value="1"/>
</dbReference>
<feature type="compositionally biased region" description="Low complexity" evidence="2">
    <location>
        <begin position="1844"/>
        <end position="1863"/>
    </location>
</feature>
<dbReference type="PROSITE" id="PS51444">
    <property type="entry name" value="FH2"/>
    <property type="match status" value="1"/>
</dbReference>
<dbReference type="Gene3D" id="1.10.238.150">
    <property type="entry name" value="Formin, FH3 diaphanous domain"/>
    <property type="match status" value="1"/>
</dbReference>
<feature type="compositionally biased region" description="Low complexity" evidence="2">
    <location>
        <begin position="2008"/>
        <end position="2017"/>
    </location>
</feature>
<feature type="compositionally biased region" description="Basic and acidic residues" evidence="2">
    <location>
        <begin position="1048"/>
        <end position="1062"/>
    </location>
</feature>
<dbReference type="PANTHER" id="PTHR46345">
    <property type="entry name" value="INVERTED FORMIN-2"/>
    <property type="match status" value="1"/>
</dbReference>
<dbReference type="GO" id="GO:0003779">
    <property type="term" value="F:actin binding"/>
    <property type="evidence" value="ECO:0007669"/>
    <property type="project" value="InterPro"/>
</dbReference>
<feature type="compositionally biased region" description="Basic and acidic residues" evidence="2">
    <location>
        <begin position="1225"/>
        <end position="1246"/>
    </location>
</feature>
<dbReference type="SMART" id="SM01139">
    <property type="entry name" value="Drf_FH3"/>
    <property type="match status" value="1"/>
</dbReference>
<feature type="region of interest" description="Disordered" evidence="2">
    <location>
        <begin position="1279"/>
        <end position="1664"/>
    </location>
</feature>
<feature type="compositionally biased region" description="Basic and acidic residues" evidence="2">
    <location>
        <begin position="951"/>
        <end position="967"/>
    </location>
</feature>
<dbReference type="InterPro" id="IPR011989">
    <property type="entry name" value="ARM-like"/>
</dbReference>
<feature type="compositionally biased region" description="Low complexity" evidence="2">
    <location>
        <begin position="1882"/>
        <end position="1893"/>
    </location>
</feature>
<feature type="compositionally biased region" description="Polar residues" evidence="2">
    <location>
        <begin position="1947"/>
        <end position="1956"/>
    </location>
</feature>
<feature type="compositionally biased region" description="Pro residues" evidence="2">
    <location>
        <begin position="270"/>
        <end position="321"/>
    </location>
</feature>
<feature type="compositionally biased region" description="Polar residues" evidence="2">
    <location>
        <begin position="1571"/>
        <end position="1595"/>
    </location>
</feature>
<dbReference type="InterPro" id="IPR042201">
    <property type="entry name" value="FH2_Formin_sf"/>
</dbReference>
<dbReference type="Pfam" id="PF06367">
    <property type="entry name" value="Drf_FH3"/>
    <property type="match status" value="1"/>
</dbReference>
<dbReference type="SUPFAM" id="SSF48371">
    <property type="entry name" value="ARM repeat"/>
    <property type="match status" value="1"/>
</dbReference>
<feature type="compositionally biased region" description="Basic residues" evidence="2">
    <location>
        <begin position="814"/>
        <end position="825"/>
    </location>
</feature>
<feature type="compositionally biased region" description="Polar residues" evidence="2">
    <location>
        <begin position="1441"/>
        <end position="1455"/>
    </location>
</feature>
<protein>
    <submittedName>
        <fullName evidence="3">Uncharacterized protein</fullName>
    </submittedName>
</protein>
<feature type="compositionally biased region" description="Low complexity" evidence="2">
    <location>
        <begin position="1799"/>
        <end position="1817"/>
    </location>
</feature>
<dbReference type="InterPro" id="IPR015425">
    <property type="entry name" value="FH2_Formin"/>
</dbReference>
<dbReference type="EMBL" id="CAIIXF020000002">
    <property type="protein sequence ID" value="CAH1777295.1"/>
    <property type="molecule type" value="Genomic_DNA"/>
</dbReference>
<proteinExistence type="predicted"/>
<feature type="region of interest" description="Disordered" evidence="2">
    <location>
        <begin position="1677"/>
        <end position="2034"/>
    </location>
</feature>
<dbReference type="InterPro" id="IPR010472">
    <property type="entry name" value="FH3_dom"/>
</dbReference>
<evidence type="ECO:0000313" key="4">
    <source>
        <dbReference type="Proteomes" id="UP000749559"/>
    </source>
</evidence>
<feature type="compositionally biased region" description="Polar residues" evidence="2">
    <location>
        <begin position="839"/>
        <end position="849"/>
    </location>
</feature>
<keyword evidence="4" id="KW-1185">Reference proteome</keyword>
<dbReference type="InterPro" id="IPR014768">
    <property type="entry name" value="GBD/FH3_dom"/>
</dbReference>
<feature type="compositionally biased region" description="Polar residues" evidence="2">
    <location>
        <begin position="1726"/>
        <end position="1743"/>
    </location>
</feature>
<evidence type="ECO:0000256" key="2">
    <source>
        <dbReference type="SAM" id="MobiDB-lite"/>
    </source>
</evidence>
<gene>
    <name evidence="3" type="ORF">OFUS_LOCUS4353</name>
</gene>
<dbReference type="SMART" id="SM00498">
    <property type="entry name" value="FH2"/>
    <property type="match status" value="1"/>
</dbReference>
<feature type="compositionally biased region" description="Basic and acidic residues" evidence="2">
    <location>
        <begin position="1003"/>
        <end position="1027"/>
    </location>
</feature>
<feature type="compositionally biased region" description="Polar residues" evidence="2">
    <location>
        <begin position="1679"/>
        <end position="1699"/>
    </location>
</feature>
<feature type="compositionally biased region" description="Polar residues" evidence="2">
    <location>
        <begin position="1974"/>
        <end position="1983"/>
    </location>
</feature>
<feature type="compositionally biased region" description="Basic and acidic residues" evidence="2">
    <location>
        <begin position="975"/>
        <end position="996"/>
    </location>
</feature>
<feature type="coiled-coil region" evidence="1">
    <location>
        <begin position="651"/>
        <end position="678"/>
    </location>
</feature>
<feature type="region of interest" description="Disordered" evidence="2">
    <location>
        <begin position="1225"/>
        <end position="1264"/>
    </location>
</feature>
<organism evidence="3 4">
    <name type="scientific">Owenia fusiformis</name>
    <name type="common">Polychaete worm</name>
    <dbReference type="NCBI Taxonomy" id="6347"/>
    <lineage>
        <taxon>Eukaryota</taxon>
        <taxon>Metazoa</taxon>
        <taxon>Spiralia</taxon>
        <taxon>Lophotrochozoa</taxon>
        <taxon>Annelida</taxon>
        <taxon>Polychaeta</taxon>
        <taxon>Sedentaria</taxon>
        <taxon>Canalipalpata</taxon>
        <taxon>Sabellida</taxon>
        <taxon>Oweniida</taxon>
        <taxon>Oweniidae</taxon>
        <taxon>Owenia</taxon>
    </lineage>
</organism>
<dbReference type="Gene3D" id="1.25.10.10">
    <property type="entry name" value="Leucine-rich Repeat Variant"/>
    <property type="match status" value="1"/>
</dbReference>
<feature type="region of interest" description="Disordered" evidence="2">
    <location>
        <begin position="711"/>
        <end position="756"/>
    </location>
</feature>
<feature type="region of interest" description="Disordered" evidence="2">
    <location>
        <begin position="790"/>
        <end position="1027"/>
    </location>
</feature>
<feature type="compositionally biased region" description="Polar residues" evidence="2">
    <location>
        <begin position="1064"/>
        <end position="1074"/>
    </location>
</feature>
<dbReference type="OrthoDB" id="26518at2759"/>
<keyword evidence="1" id="KW-0175">Coiled coil</keyword>
<dbReference type="PROSITE" id="PS51232">
    <property type="entry name" value="GBD_FH3"/>
    <property type="match status" value="1"/>
</dbReference>